<evidence type="ECO:0000256" key="3">
    <source>
        <dbReference type="ARBA" id="ARBA00023015"/>
    </source>
</evidence>
<dbReference type="PANTHER" id="PTHR32071">
    <property type="entry name" value="TRANSCRIPTIONAL REGULATORY PROTEIN"/>
    <property type="match status" value="1"/>
</dbReference>
<dbReference type="InterPro" id="IPR027417">
    <property type="entry name" value="P-loop_NTPase"/>
</dbReference>
<dbReference type="RefSeq" id="WP_045203569.1">
    <property type="nucleotide sequence ID" value="NZ_JAMYWC010000003.1"/>
</dbReference>
<dbReference type="PROSITE" id="PS00676">
    <property type="entry name" value="SIGMA54_INTERACT_2"/>
    <property type="match status" value="1"/>
</dbReference>
<protein>
    <submittedName>
        <fullName evidence="7">Sigma-54 dependent transcriptional regulator</fullName>
    </submittedName>
</protein>
<dbReference type="Pfam" id="PF02954">
    <property type="entry name" value="HTH_8"/>
    <property type="match status" value="1"/>
</dbReference>
<dbReference type="InterPro" id="IPR002197">
    <property type="entry name" value="HTH_Fis"/>
</dbReference>
<proteinExistence type="predicted"/>
<dbReference type="Pfam" id="PF00158">
    <property type="entry name" value="Sigma54_activat"/>
    <property type="match status" value="1"/>
</dbReference>
<dbReference type="PROSITE" id="PS00688">
    <property type="entry name" value="SIGMA54_INTERACT_3"/>
    <property type="match status" value="1"/>
</dbReference>
<dbReference type="GO" id="GO:0043565">
    <property type="term" value="F:sequence-specific DNA binding"/>
    <property type="evidence" value="ECO:0007669"/>
    <property type="project" value="InterPro"/>
</dbReference>
<evidence type="ECO:0000256" key="1">
    <source>
        <dbReference type="ARBA" id="ARBA00022741"/>
    </source>
</evidence>
<keyword evidence="4" id="KW-0238">DNA-binding</keyword>
<evidence type="ECO:0000313" key="8">
    <source>
        <dbReference type="Proteomes" id="UP001162793"/>
    </source>
</evidence>
<dbReference type="InterPro" id="IPR025944">
    <property type="entry name" value="Sigma_54_int_dom_CS"/>
</dbReference>
<dbReference type="Pfam" id="PF20161">
    <property type="entry name" value="VpsR"/>
    <property type="match status" value="1"/>
</dbReference>
<dbReference type="InterPro" id="IPR045343">
    <property type="entry name" value="VpsR"/>
</dbReference>
<dbReference type="GO" id="GO:0005524">
    <property type="term" value="F:ATP binding"/>
    <property type="evidence" value="ECO:0007669"/>
    <property type="project" value="UniProtKB-KW"/>
</dbReference>
<dbReference type="Gene3D" id="3.40.50.300">
    <property type="entry name" value="P-loop containing nucleotide triphosphate hydrolases"/>
    <property type="match status" value="1"/>
</dbReference>
<evidence type="ECO:0000256" key="5">
    <source>
        <dbReference type="ARBA" id="ARBA00023163"/>
    </source>
</evidence>
<reference evidence="8" key="1">
    <citation type="journal article" date="2023" name="Front. Microbiol.">
        <title>Ralstonia chuxiongensis sp. nov., Ralstonia mojiangensis sp. nov., and Ralstonia soli sp. nov., isolated from tobacco fields, are three novel species in the family Burkholderiaceae.</title>
        <authorList>
            <person name="Lu C.H."/>
            <person name="Zhang Y.Y."/>
            <person name="Jiang N."/>
            <person name="Chen W."/>
            <person name="Shao X."/>
            <person name="Zhao Z.M."/>
            <person name="Lu W.L."/>
            <person name="Hu X."/>
            <person name="Xi Y.X."/>
            <person name="Zou S.Y."/>
            <person name="Wei Q.J."/>
            <person name="Lin Z.L."/>
            <person name="Gong L."/>
            <person name="Gai X.T."/>
            <person name="Zhang L.Q."/>
            <person name="Li J.Y."/>
            <person name="Jin Y."/>
            <person name="Xia Z.Y."/>
        </authorList>
    </citation>
    <scope>NUCLEOTIDE SEQUENCE [LARGE SCALE GENOMIC DNA]</scope>
    <source>
        <strain evidence="8">21YRMH01-3</strain>
    </source>
</reference>
<keyword evidence="3" id="KW-0805">Transcription regulation</keyword>
<dbReference type="SUPFAM" id="SSF52540">
    <property type="entry name" value="P-loop containing nucleoside triphosphate hydrolases"/>
    <property type="match status" value="1"/>
</dbReference>
<organism evidence="7 8">
    <name type="scientific">Ralstonia chuxiongensis</name>
    <dbReference type="NCBI Taxonomy" id="2957504"/>
    <lineage>
        <taxon>Bacteria</taxon>
        <taxon>Pseudomonadati</taxon>
        <taxon>Pseudomonadota</taxon>
        <taxon>Betaproteobacteria</taxon>
        <taxon>Burkholderiales</taxon>
        <taxon>Burkholderiaceae</taxon>
        <taxon>Ralstonia</taxon>
    </lineage>
</organism>
<evidence type="ECO:0000256" key="2">
    <source>
        <dbReference type="ARBA" id="ARBA00022840"/>
    </source>
</evidence>
<dbReference type="Pfam" id="PF25601">
    <property type="entry name" value="AAA_lid_14"/>
    <property type="match status" value="1"/>
</dbReference>
<keyword evidence="8" id="KW-1185">Reference proteome</keyword>
<dbReference type="EMBL" id="JAMYWC010000003">
    <property type="protein sequence ID" value="MCP1172600.1"/>
    <property type="molecule type" value="Genomic_DNA"/>
</dbReference>
<dbReference type="GO" id="GO:0006355">
    <property type="term" value="P:regulation of DNA-templated transcription"/>
    <property type="evidence" value="ECO:0007669"/>
    <property type="project" value="InterPro"/>
</dbReference>
<dbReference type="InterPro" id="IPR002078">
    <property type="entry name" value="Sigma_54_int"/>
</dbReference>
<dbReference type="CDD" id="cd00009">
    <property type="entry name" value="AAA"/>
    <property type="match status" value="1"/>
</dbReference>
<dbReference type="SMART" id="SM00382">
    <property type="entry name" value="AAA"/>
    <property type="match status" value="1"/>
</dbReference>
<keyword evidence="2" id="KW-0067">ATP-binding</keyword>
<dbReference type="PROSITE" id="PS50045">
    <property type="entry name" value="SIGMA54_INTERACT_4"/>
    <property type="match status" value="1"/>
</dbReference>
<dbReference type="Gene3D" id="1.10.8.60">
    <property type="match status" value="1"/>
</dbReference>
<dbReference type="AlphaFoldDB" id="A0AA41WP23"/>
<dbReference type="InterPro" id="IPR003593">
    <property type="entry name" value="AAA+_ATPase"/>
</dbReference>
<dbReference type="FunFam" id="3.40.50.300:FF:000006">
    <property type="entry name" value="DNA-binding transcriptional regulator NtrC"/>
    <property type="match status" value="1"/>
</dbReference>
<comment type="caution">
    <text evidence="7">The sequence shown here is derived from an EMBL/GenBank/DDBJ whole genome shotgun (WGS) entry which is preliminary data.</text>
</comment>
<dbReference type="SUPFAM" id="SSF46689">
    <property type="entry name" value="Homeodomain-like"/>
    <property type="match status" value="1"/>
</dbReference>
<sequence>MNAYINRPLLYVSLRHDATRCRYLAQQGWQLLFANNRRDLEALNLCDESVLGGLLDLDCGYSDTELEELEPWLARQNIGWIGVVGNGDMLSEPMRKLLGLYFVDYYNIPCDSAELAHALGHAVGMAHLRPAATLTRDALRPDGMIGNCPAMQGLFRSIEKVSKWDTPVLVSGESGTGKELAARAIHCASRRAGQPFIAVNCAAIPPTLLMSELFGYERGAFTGAVKRKPGRIEMAHGGTLFLDEIGDMPLESQTSLLRFLETGCIERLGGTESVAVDVRVISATHVDLEAAIAAERFRGDLYHRLCVLRVKQPALRERDTDILLLAEHILNSVRGHSPEHIKGFSPAALRALSAHTWPGNVRELINRIRHAAAMCEDGIIKPADLDLQQPVEPSRPPTLAEAREAAERCAVKEALQRNHERLIDVAEELGISRVTLFRMMREHKLQIRKGELGMVCVQG</sequence>
<gene>
    <name evidence="7" type="ORF">NKG59_09530</name>
</gene>
<name>A0AA41WP23_9RALS</name>
<dbReference type="PANTHER" id="PTHR32071:SF120">
    <property type="entry name" value="TRANSCRIPTIONAL REGULATOR-RELATED"/>
    <property type="match status" value="1"/>
</dbReference>
<keyword evidence="5" id="KW-0804">Transcription</keyword>
<dbReference type="InterPro" id="IPR025943">
    <property type="entry name" value="Sigma_54_int_dom_ATP-bd_2"/>
</dbReference>
<feature type="domain" description="Sigma-54 factor interaction" evidence="6">
    <location>
        <begin position="144"/>
        <end position="373"/>
    </location>
</feature>
<dbReference type="Gene3D" id="1.10.10.60">
    <property type="entry name" value="Homeodomain-like"/>
    <property type="match status" value="1"/>
</dbReference>
<evidence type="ECO:0000259" key="6">
    <source>
        <dbReference type="PROSITE" id="PS50045"/>
    </source>
</evidence>
<dbReference type="Proteomes" id="UP001162793">
    <property type="component" value="Unassembled WGS sequence"/>
</dbReference>
<accession>A0AA41WP23</accession>
<keyword evidence="1" id="KW-0547">Nucleotide-binding</keyword>
<evidence type="ECO:0000256" key="4">
    <source>
        <dbReference type="ARBA" id="ARBA00023125"/>
    </source>
</evidence>
<dbReference type="InterPro" id="IPR009057">
    <property type="entry name" value="Homeodomain-like_sf"/>
</dbReference>
<dbReference type="InterPro" id="IPR058031">
    <property type="entry name" value="AAA_lid_NorR"/>
</dbReference>
<evidence type="ECO:0000313" key="7">
    <source>
        <dbReference type="EMBL" id="MCP1172600.1"/>
    </source>
</evidence>